<evidence type="ECO:0000256" key="7">
    <source>
        <dbReference type="ARBA" id="ARBA00023136"/>
    </source>
</evidence>
<evidence type="ECO:0000256" key="4">
    <source>
        <dbReference type="ARBA" id="ARBA00022692"/>
    </source>
</evidence>
<feature type="transmembrane region" description="Helical" evidence="10">
    <location>
        <begin position="128"/>
        <end position="153"/>
    </location>
</feature>
<keyword evidence="6 10" id="KW-1133">Transmembrane helix</keyword>
<dbReference type="GO" id="GO:0007165">
    <property type="term" value="P:signal transduction"/>
    <property type="evidence" value="ECO:0007669"/>
    <property type="project" value="UniProtKB-KW"/>
</dbReference>
<feature type="transmembrane region" description="Helical" evidence="10">
    <location>
        <begin position="32"/>
        <end position="53"/>
    </location>
</feature>
<dbReference type="GO" id="GO:0005549">
    <property type="term" value="F:odorant binding"/>
    <property type="evidence" value="ECO:0007669"/>
    <property type="project" value="InterPro"/>
</dbReference>
<feature type="transmembrane region" description="Helical" evidence="10">
    <location>
        <begin position="310"/>
        <end position="330"/>
    </location>
</feature>
<dbReference type="Pfam" id="PF02949">
    <property type="entry name" value="7tm_6"/>
    <property type="match status" value="2"/>
</dbReference>
<comment type="subcellular location">
    <subcellularLocation>
        <location evidence="1">Cell membrane</location>
        <topology evidence="1">Multi-pass membrane protein</topology>
    </subcellularLocation>
</comment>
<evidence type="ECO:0000313" key="11">
    <source>
        <dbReference type="Proteomes" id="UP000504618"/>
    </source>
</evidence>
<feature type="transmembrane region" description="Helical" evidence="10">
    <location>
        <begin position="530"/>
        <end position="558"/>
    </location>
</feature>
<feature type="transmembrane region" description="Helical" evidence="10">
    <location>
        <begin position="579"/>
        <end position="597"/>
    </location>
</feature>
<proteinExistence type="predicted"/>
<evidence type="ECO:0000256" key="8">
    <source>
        <dbReference type="ARBA" id="ARBA00023170"/>
    </source>
</evidence>
<reference evidence="12" key="1">
    <citation type="submission" date="2025-08" db="UniProtKB">
        <authorList>
            <consortium name="RefSeq"/>
        </authorList>
    </citation>
    <scope>IDENTIFICATION</scope>
    <source>
        <tissue evidence="12">Whole body</tissue>
    </source>
</reference>
<keyword evidence="2" id="KW-1003">Cell membrane</keyword>
<protein>
    <submittedName>
        <fullName evidence="12">Uncharacterized protein LOC112464027</fullName>
    </submittedName>
</protein>
<evidence type="ECO:0000256" key="1">
    <source>
        <dbReference type="ARBA" id="ARBA00004651"/>
    </source>
</evidence>
<evidence type="ECO:0000256" key="5">
    <source>
        <dbReference type="ARBA" id="ARBA00022725"/>
    </source>
</evidence>
<keyword evidence="4 10" id="KW-0812">Transmembrane</keyword>
<dbReference type="Proteomes" id="UP000504618">
    <property type="component" value="Unplaced"/>
</dbReference>
<dbReference type="GeneID" id="112464027"/>
<gene>
    <name evidence="12" type="primary">LOC112464027</name>
</gene>
<dbReference type="GO" id="GO:0005886">
    <property type="term" value="C:plasma membrane"/>
    <property type="evidence" value="ECO:0007669"/>
    <property type="project" value="UniProtKB-SubCell"/>
</dbReference>
<keyword evidence="8" id="KW-0675">Receptor</keyword>
<evidence type="ECO:0000256" key="2">
    <source>
        <dbReference type="ARBA" id="ARBA00022475"/>
    </source>
</evidence>
<keyword evidence="3" id="KW-0716">Sensory transduction</keyword>
<dbReference type="RefSeq" id="XP_024886564.1">
    <property type="nucleotide sequence ID" value="XM_025030796.1"/>
</dbReference>
<dbReference type="GO" id="GO:0004984">
    <property type="term" value="F:olfactory receptor activity"/>
    <property type="evidence" value="ECO:0007669"/>
    <property type="project" value="InterPro"/>
</dbReference>
<feature type="transmembrane region" description="Helical" evidence="10">
    <location>
        <begin position="436"/>
        <end position="459"/>
    </location>
</feature>
<dbReference type="AlphaFoldDB" id="A0A6J1QVD9"/>
<dbReference type="PANTHER" id="PTHR21137">
    <property type="entry name" value="ODORANT RECEPTOR"/>
    <property type="match status" value="1"/>
</dbReference>
<evidence type="ECO:0000313" key="12">
    <source>
        <dbReference type="RefSeq" id="XP_024886564.1"/>
    </source>
</evidence>
<sequence length="811" mass="94205">MLENFLREYNINRILLTTIGLWPYQDKLVRNLLWTFCFLLAISHYPFEILLFYDHPDDAQLIFEGGYQILVLTDLTIRHLKDVLNRDKMRWLYEAMDKHWNIFTDDIEIRIMKEYSTLSRTIVKFFTMYAFALLLAIIIIPLTPVFLDIIIPLNESRPRFFAMEIEFRMNKDDYFLPIFFYTSALIVANTLIMLGVDTMHIACTAHACGLFAAVSKKIENIMLKVDDNNNDIGDNKSSINKKFDLCVSSEEMIYWKYVTCLKKHQLAIKFVDVLNSSHQGYAVIQLIILILIVNLIGLRIVNVLDKLEAVIKLVIIFVGCIGSVLITCYCGQRIMDESQNIFHGAYAAEWYKFSPRLKSLLIITLYRSSTPCELKAGNMIPLSIATYATHCYHMPLYKVINKRYLIDEESGVPRFILLLVFGHSGLWPYQDKLVRSLLWTFCFLLEISYYPFEILLFYDHPDDAQLIFEGGYQTLILTAFVMRHLKDVLNHDKMRWMYEAMDNHWNIFTDDIEIQIMKEYSMLSQTFVKFYTMLFFSILLVLMIMPLTPVFLDIIVPLNESRPRFFAMEIEFRVNKDDYFLPIFFYTFAVIVAGAFITLGVDAMHIACTAHACGLFAAVSKKIENVMLKVDDNNNDIRENKFSINKNFDLCVSSEEIIYQEYIKCLKKHQLAIEFVDILNSSYQGCALAILILFIGILCLIGLRIIYVLDQLGTLIKFVLVFTSTLFSLMITCYSGQRIMDESQNIFYAVYATEWYKFSPRLKSLLRITLYRSNVPCGLKAGNMIPLSIATYAKVVRMSMSYLTALLSIQD</sequence>
<evidence type="ECO:0000256" key="6">
    <source>
        <dbReference type="ARBA" id="ARBA00022989"/>
    </source>
</evidence>
<feature type="transmembrane region" description="Helical" evidence="10">
    <location>
        <begin position="715"/>
        <end position="734"/>
    </location>
</feature>
<keyword evidence="11" id="KW-1185">Reference proteome</keyword>
<feature type="transmembrane region" description="Helical" evidence="10">
    <location>
        <begin position="174"/>
        <end position="192"/>
    </location>
</feature>
<evidence type="ECO:0000256" key="3">
    <source>
        <dbReference type="ARBA" id="ARBA00022606"/>
    </source>
</evidence>
<dbReference type="OrthoDB" id="7700178at2759"/>
<keyword evidence="5" id="KW-0552">Olfaction</keyword>
<feature type="transmembrane region" description="Helical" evidence="10">
    <location>
        <begin position="283"/>
        <end position="304"/>
    </location>
</feature>
<accession>A0A6J1QVD9</accession>
<evidence type="ECO:0000256" key="10">
    <source>
        <dbReference type="SAM" id="Phobius"/>
    </source>
</evidence>
<keyword evidence="9" id="KW-0807">Transducer</keyword>
<keyword evidence="7 10" id="KW-0472">Membrane</keyword>
<feature type="transmembrane region" description="Helical" evidence="10">
    <location>
        <begin position="688"/>
        <end position="709"/>
    </location>
</feature>
<evidence type="ECO:0000256" key="9">
    <source>
        <dbReference type="ARBA" id="ARBA00023224"/>
    </source>
</evidence>
<name>A0A6J1QVD9_9HYME</name>
<dbReference type="InterPro" id="IPR004117">
    <property type="entry name" value="7tm6_olfct_rcpt"/>
</dbReference>
<organism evidence="11 12">
    <name type="scientific">Temnothorax curvispinosus</name>
    <dbReference type="NCBI Taxonomy" id="300111"/>
    <lineage>
        <taxon>Eukaryota</taxon>
        <taxon>Metazoa</taxon>
        <taxon>Ecdysozoa</taxon>
        <taxon>Arthropoda</taxon>
        <taxon>Hexapoda</taxon>
        <taxon>Insecta</taxon>
        <taxon>Pterygota</taxon>
        <taxon>Neoptera</taxon>
        <taxon>Endopterygota</taxon>
        <taxon>Hymenoptera</taxon>
        <taxon>Apocrita</taxon>
        <taxon>Aculeata</taxon>
        <taxon>Formicoidea</taxon>
        <taxon>Formicidae</taxon>
        <taxon>Myrmicinae</taxon>
        <taxon>Temnothorax</taxon>
    </lineage>
</organism>
<dbReference type="PANTHER" id="PTHR21137:SF35">
    <property type="entry name" value="ODORANT RECEPTOR 19A-RELATED"/>
    <property type="match status" value="1"/>
</dbReference>